<dbReference type="PROSITE" id="PS51184">
    <property type="entry name" value="JMJC"/>
    <property type="match status" value="1"/>
</dbReference>
<evidence type="ECO:0000313" key="12">
    <source>
        <dbReference type="EMBL" id="KAE8421468.1"/>
    </source>
</evidence>
<evidence type="ECO:0000256" key="4">
    <source>
        <dbReference type="ARBA" id="ARBA00022723"/>
    </source>
</evidence>
<proteinExistence type="inferred from homology"/>
<accession>A0ABQ6WWJ4</accession>
<dbReference type="InterPro" id="IPR050690">
    <property type="entry name" value="JHDM1_Histone_Demethylase"/>
</dbReference>
<evidence type="ECO:0000256" key="7">
    <source>
        <dbReference type="ARBA" id="ARBA00023015"/>
    </source>
</evidence>
<dbReference type="EMBL" id="ML735701">
    <property type="protein sequence ID" value="KAE8421468.1"/>
    <property type="molecule type" value="Genomic_DNA"/>
</dbReference>
<comment type="cofactor">
    <cofactor evidence="1">
        <name>Fe(2+)</name>
        <dbReference type="ChEBI" id="CHEBI:29033"/>
    </cofactor>
</comment>
<evidence type="ECO:0000256" key="1">
    <source>
        <dbReference type="ARBA" id="ARBA00001954"/>
    </source>
</evidence>
<evidence type="ECO:0000256" key="3">
    <source>
        <dbReference type="ARBA" id="ARBA00013246"/>
    </source>
</evidence>
<keyword evidence="5" id="KW-0560">Oxidoreductase</keyword>
<comment type="catalytic activity">
    <reaction evidence="10">
        <text>N(6),N(6)-dimethyl-L-lysyl(36)-[histone H3] + 2 2-oxoglutarate + 2 O2 = L-lysyl(36)-[histone H3] + 2 formaldehyde + 2 succinate + 2 CO2</text>
        <dbReference type="Rhea" id="RHEA:42032"/>
        <dbReference type="Rhea" id="RHEA-COMP:9785"/>
        <dbReference type="Rhea" id="RHEA-COMP:9787"/>
        <dbReference type="ChEBI" id="CHEBI:15379"/>
        <dbReference type="ChEBI" id="CHEBI:16526"/>
        <dbReference type="ChEBI" id="CHEBI:16810"/>
        <dbReference type="ChEBI" id="CHEBI:16842"/>
        <dbReference type="ChEBI" id="CHEBI:29969"/>
        <dbReference type="ChEBI" id="CHEBI:30031"/>
        <dbReference type="ChEBI" id="CHEBI:61976"/>
        <dbReference type="EC" id="1.14.11.27"/>
    </reaction>
</comment>
<feature type="domain" description="JmjC" evidence="11">
    <location>
        <begin position="162"/>
        <end position="324"/>
    </location>
</feature>
<evidence type="ECO:0000259" key="11">
    <source>
        <dbReference type="PROSITE" id="PS51184"/>
    </source>
</evidence>
<dbReference type="PANTHER" id="PTHR23123">
    <property type="entry name" value="PHD/F-BOX CONTAINING PROTEIN"/>
    <property type="match status" value="1"/>
</dbReference>
<dbReference type="SUPFAM" id="SSF51197">
    <property type="entry name" value="Clavaminate synthase-like"/>
    <property type="match status" value="1"/>
</dbReference>
<evidence type="ECO:0000256" key="10">
    <source>
        <dbReference type="ARBA" id="ARBA00047915"/>
    </source>
</evidence>
<keyword evidence="4" id="KW-0479">Metal-binding</keyword>
<evidence type="ECO:0000256" key="8">
    <source>
        <dbReference type="ARBA" id="ARBA00023163"/>
    </source>
</evidence>
<evidence type="ECO:0000313" key="13">
    <source>
        <dbReference type="Proteomes" id="UP000325395"/>
    </source>
</evidence>
<gene>
    <name evidence="12" type="ORF">BDV36DRAFT_304947</name>
</gene>
<dbReference type="EC" id="1.14.11.27" evidence="3"/>
<protein>
    <recommendedName>
        <fullName evidence="3">[histone H3]-dimethyl-L-lysine(36) demethylase</fullName>
        <ecNumber evidence="3">1.14.11.27</ecNumber>
    </recommendedName>
    <alternativeName>
        <fullName evidence="9">[Histone-H3]-lysine-36 demethylase 1</fullName>
    </alternativeName>
</protein>
<organism evidence="12 13">
    <name type="scientific">Aspergillus pseudocaelatus</name>
    <dbReference type="NCBI Taxonomy" id="1825620"/>
    <lineage>
        <taxon>Eukaryota</taxon>
        <taxon>Fungi</taxon>
        <taxon>Dikarya</taxon>
        <taxon>Ascomycota</taxon>
        <taxon>Pezizomycotina</taxon>
        <taxon>Eurotiomycetes</taxon>
        <taxon>Eurotiomycetidae</taxon>
        <taxon>Eurotiales</taxon>
        <taxon>Aspergillaceae</taxon>
        <taxon>Aspergillus</taxon>
        <taxon>Aspergillus subgen. Circumdati</taxon>
    </lineage>
</organism>
<keyword evidence="13" id="KW-1185">Reference proteome</keyword>
<keyword evidence="8" id="KW-0804">Transcription</keyword>
<evidence type="ECO:0000256" key="5">
    <source>
        <dbReference type="ARBA" id="ARBA00023002"/>
    </source>
</evidence>
<keyword evidence="6" id="KW-0408">Iron</keyword>
<evidence type="ECO:0000256" key="6">
    <source>
        <dbReference type="ARBA" id="ARBA00023004"/>
    </source>
</evidence>
<evidence type="ECO:0000256" key="2">
    <source>
        <dbReference type="ARBA" id="ARBA00008037"/>
    </source>
</evidence>
<dbReference type="SMART" id="SM00558">
    <property type="entry name" value="JmjC"/>
    <property type="match status" value="1"/>
</dbReference>
<keyword evidence="7" id="KW-0805">Transcription regulation</keyword>
<comment type="similarity">
    <text evidence="2">Belongs to the JHDM1 histone demethylase family.</text>
</comment>
<sequence>MGTVLVPGWGTYDLNFNTPNNPGAESLRSFIQKLDQTARWANTRSQNTENLRAQFQRGGLDLIIALYHDPSLVAEDVITIDKSESLTRHLELQFSRPLLFQSTATRSISHPKISWDTFWAFMEKSREKSVDVYDYSIREEDKRTERRLVENVIKHWEKDSRTALNCLDIENRICQCCPTPIIHSDLIQRIARDGQTTIGKTDSTWVNPHKEFLLLSTKDCISPIHVDIGAALTWLYVLHGRKIVYFPYTINLNAVRLLARLGSEQFKGYDGGWIRVELRPGDLFIMPPSCPHAVFTPDDSLVVGGHFYTSAHLPSTLEGLRFLEGRQKISNESLKDDHYETLAQILNSYDKVATPDEVKRAWATCHLFLDSPTKAKLPTARNEFITALKSFNQRARESFSQEPE</sequence>
<evidence type="ECO:0000256" key="9">
    <source>
        <dbReference type="ARBA" id="ARBA00031083"/>
    </source>
</evidence>
<dbReference type="Proteomes" id="UP000325395">
    <property type="component" value="Unassembled WGS sequence"/>
</dbReference>
<name>A0ABQ6WWJ4_9EURO</name>
<dbReference type="Gene3D" id="2.60.120.650">
    <property type="entry name" value="Cupin"/>
    <property type="match status" value="1"/>
</dbReference>
<dbReference type="InterPro" id="IPR003347">
    <property type="entry name" value="JmjC_dom"/>
</dbReference>
<reference evidence="12 13" key="1">
    <citation type="submission" date="2019-04" db="EMBL/GenBank/DDBJ databases">
        <authorList>
            <consortium name="DOE Joint Genome Institute"/>
            <person name="Mondo S."/>
            <person name="Kjaerbolling I."/>
            <person name="Vesth T."/>
            <person name="Frisvad J.C."/>
            <person name="Nybo J.L."/>
            <person name="Theobald S."/>
            <person name="Kildgaard S."/>
            <person name="Isbrandt T."/>
            <person name="Kuo A."/>
            <person name="Sato A."/>
            <person name="Lyhne E.K."/>
            <person name="Kogle M.E."/>
            <person name="Wiebenga A."/>
            <person name="Kun R.S."/>
            <person name="Lubbers R.J."/>
            <person name="Makela M.R."/>
            <person name="Barry K."/>
            <person name="Chovatia M."/>
            <person name="Clum A."/>
            <person name="Daum C."/>
            <person name="Haridas S."/>
            <person name="He G."/>
            <person name="LaButti K."/>
            <person name="Lipzen A."/>
            <person name="Riley R."/>
            <person name="Salamov A."/>
            <person name="Simmons B.A."/>
            <person name="Magnuson J.K."/>
            <person name="Henrissat B."/>
            <person name="Mortensen U.H."/>
            <person name="Larsen T.O."/>
            <person name="Devries R.P."/>
            <person name="Grigoriev I.V."/>
            <person name="Machida M."/>
            <person name="Baker S.E."/>
            <person name="Andersen M.R."/>
            <person name="Cantor M.N."/>
            <person name="Hua S.X."/>
        </authorList>
    </citation>
    <scope>NUCLEOTIDE SEQUENCE [LARGE SCALE GENOMIC DNA]</scope>
    <source>
        <strain evidence="12 13">CBS 117616</strain>
    </source>
</reference>